<dbReference type="Proteomes" id="UP000250235">
    <property type="component" value="Unassembled WGS sequence"/>
</dbReference>
<name>A0A2Z6ZRL9_9LAMI</name>
<gene>
    <name evidence="1" type="ORF">F511_47211</name>
</gene>
<evidence type="ECO:0000313" key="2">
    <source>
        <dbReference type="Proteomes" id="UP000250235"/>
    </source>
</evidence>
<protein>
    <submittedName>
        <fullName evidence="1">Uncharacterized protein</fullName>
    </submittedName>
</protein>
<organism evidence="1 2">
    <name type="scientific">Dorcoceras hygrometricum</name>
    <dbReference type="NCBI Taxonomy" id="472368"/>
    <lineage>
        <taxon>Eukaryota</taxon>
        <taxon>Viridiplantae</taxon>
        <taxon>Streptophyta</taxon>
        <taxon>Embryophyta</taxon>
        <taxon>Tracheophyta</taxon>
        <taxon>Spermatophyta</taxon>
        <taxon>Magnoliopsida</taxon>
        <taxon>eudicotyledons</taxon>
        <taxon>Gunneridae</taxon>
        <taxon>Pentapetalae</taxon>
        <taxon>asterids</taxon>
        <taxon>lamiids</taxon>
        <taxon>Lamiales</taxon>
        <taxon>Gesneriaceae</taxon>
        <taxon>Didymocarpoideae</taxon>
        <taxon>Trichosporeae</taxon>
        <taxon>Loxocarpinae</taxon>
        <taxon>Dorcoceras</taxon>
    </lineage>
</organism>
<dbReference type="EMBL" id="KV196334">
    <property type="protein sequence ID" value="KZT75765.1"/>
    <property type="molecule type" value="Genomic_DNA"/>
</dbReference>
<reference evidence="1 2" key="1">
    <citation type="journal article" date="2015" name="Proc. Natl. Acad. Sci. U.S.A.">
        <title>The resurrection genome of Boea hygrometrica: A blueprint for survival of dehydration.</title>
        <authorList>
            <person name="Xiao L."/>
            <person name="Yang G."/>
            <person name="Zhang L."/>
            <person name="Yang X."/>
            <person name="Zhao S."/>
            <person name="Ji Z."/>
            <person name="Zhou Q."/>
            <person name="Hu M."/>
            <person name="Wang Y."/>
            <person name="Chen M."/>
            <person name="Xu Y."/>
            <person name="Jin H."/>
            <person name="Xiao X."/>
            <person name="Hu G."/>
            <person name="Bao F."/>
            <person name="Hu Y."/>
            <person name="Wan P."/>
            <person name="Li L."/>
            <person name="Deng X."/>
            <person name="Kuang T."/>
            <person name="Xiang C."/>
            <person name="Zhu J.K."/>
            <person name="Oliver M.J."/>
            <person name="He Y."/>
        </authorList>
    </citation>
    <scope>NUCLEOTIDE SEQUENCE [LARGE SCALE GENOMIC DNA]</scope>
    <source>
        <strain evidence="2">cv. XS01</strain>
    </source>
</reference>
<evidence type="ECO:0000313" key="1">
    <source>
        <dbReference type="EMBL" id="KZT75765.1"/>
    </source>
</evidence>
<dbReference type="AlphaFoldDB" id="A0A2Z6ZRL9"/>
<accession>A0A2Z6ZRL9</accession>
<proteinExistence type="predicted"/>
<sequence>MRRRLARSCAIVKRRSRAPCCAMIAHGGRCASRRRSAAAAPRRCYWLRKTLRYGREVADLLRTRMARDIDEAPRLSRPRAPLAARAISSMAAAGRPPLRQCRDGWSEFF</sequence>
<keyword evidence="2" id="KW-1185">Reference proteome</keyword>